<dbReference type="PANTHER" id="PTHR31808">
    <property type="entry name" value="EXPRESSED PROTEIN"/>
    <property type="match status" value="1"/>
</dbReference>
<proteinExistence type="predicted"/>
<keyword evidence="1" id="KW-0472">Membrane</keyword>
<dbReference type="InterPro" id="IPR038925">
    <property type="entry name" value="At3g17800-like"/>
</dbReference>
<name>A0A9D4URA1_ADICA</name>
<accession>A0A9D4URA1</accession>
<evidence type="ECO:0000313" key="2">
    <source>
        <dbReference type="EMBL" id="KAI5072286.1"/>
    </source>
</evidence>
<protein>
    <submittedName>
        <fullName evidence="2">Uncharacterized protein</fullName>
    </submittedName>
</protein>
<feature type="transmembrane region" description="Helical" evidence="1">
    <location>
        <begin position="12"/>
        <end position="33"/>
    </location>
</feature>
<dbReference type="InterPro" id="IPR008479">
    <property type="entry name" value="DUF760"/>
</dbReference>
<dbReference type="OrthoDB" id="25131at2759"/>
<dbReference type="AlphaFoldDB" id="A0A9D4URA1"/>
<keyword evidence="1" id="KW-0812">Transmembrane</keyword>
<keyword evidence="3" id="KW-1185">Reference proteome</keyword>
<dbReference type="EMBL" id="JABFUD020000012">
    <property type="protein sequence ID" value="KAI5072286.1"/>
    <property type="molecule type" value="Genomic_DNA"/>
</dbReference>
<sequence length="476" mass="52273">METSHKFDLLASFFYPFIHLSGFLFVTLFFGIFRVDQKAQKEASPVFARHLNSPPLPLSSMDCTFAAQASPQTAAAPLAALSHKSSVQIPRGALRSNFCVQTGLLKLDIQRGIKSRLRRNRGSVKLAVVRASGDTQDSGSPIAPFQPESPTGQYLAQLLQSHPHLVPAAVEQELEKLAENRTLQDSSTEPSSKGSELVLYRRIAELKEQERQRALEEIIYTLIVQKFVGSGISMVPNLESITSLEKPWQIQVKELEAVHSGEVLDLVAQHMILVLGGQGGSEYLDQNTFAQISKVRVGQVYAASIIYGYFLRRIFQRYQLDKTIKILPSKVDLGEKAADVVDEATPSSTQQEQIVAAAMFALRGLGGAGPGPVPISGPRPSPTKLQSYIMSIDKDMLQRIATVRSGESLRVLEKHTEALFGRPEVVISPDGSMKVAKDDVMKISFAGLKHLVLEAVAFGSFLWDVECYVDASYAFV</sequence>
<comment type="caution">
    <text evidence="2">The sequence shown here is derived from an EMBL/GenBank/DDBJ whole genome shotgun (WGS) entry which is preliminary data.</text>
</comment>
<dbReference type="Pfam" id="PF05542">
    <property type="entry name" value="DUF760"/>
    <property type="match status" value="1"/>
</dbReference>
<evidence type="ECO:0000256" key="1">
    <source>
        <dbReference type="SAM" id="Phobius"/>
    </source>
</evidence>
<keyword evidence="1" id="KW-1133">Transmembrane helix</keyword>
<gene>
    <name evidence="2" type="ORF">GOP47_0012392</name>
</gene>
<evidence type="ECO:0000313" key="3">
    <source>
        <dbReference type="Proteomes" id="UP000886520"/>
    </source>
</evidence>
<reference evidence="2" key="1">
    <citation type="submission" date="2021-01" db="EMBL/GenBank/DDBJ databases">
        <title>Adiantum capillus-veneris genome.</title>
        <authorList>
            <person name="Fang Y."/>
            <person name="Liao Q."/>
        </authorList>
    </citation>
    <scope>NUCLEOTIDE SEQUENCE</scope>
    <source>
        <strain evidence="2">H3</strain>
        <tissue evidence="2">Leaf</tissue>
    </source>
</reference>
<dbReference type="PANTHER" id="PTHR31808:SF4">
    <property type="entry name" value="LIGASE, PUTATIVE (DUF760)-RELATED"/>
    <property type="match status" value="1"/>
</dbReference>
<organism evidence="2 3">
    <name type="scientific">Adiantum capillus-veneris</name>
    <name type="common">Maidenhair fern</name>
    <dbReference type="NCBI Taxonomy" id="13818"/>
    <lineage>
        <taxon>Eukaryota</taxon>
        <taxon>Viridiplantae</taxon>
        <taxon>Streptophyta</taxon>
        <taxon>Embryophyta</taxon>
        <taxon>Tracheophyta</taxon>
        <taxon>Polypodiopsida</taxon>
        <taxon>Polypodiidae</taxon>
        <taxon>Polypodiales</taxon>
        <taxon>Pteridineae</taxon>
        <taxon>Pteridaceae</taxon>
        <taxon>Vittarioideae</taxon>
        <taxon>Adiantum</taxon>
    </lineage>
</organism>
<dbReference type="Proteomes" id="UP000886520">
    <property type="component" value="Chromosome 12"/>
</dbReference>